<reference evidence="3" key="1">
    <citation type="journal article" date="2015" name="Genome Announc.">
        <title>Genome sequence of the AIDS-associated pathogen Penicillium marneffei (ATCC18224) and its near taxonomic relative Talaromyces stipitatus (ATCC10500).</title>
        <authorList>
            <person name="Nierman W.C."/>
            <person name="Fedorova-Abrams N.D."/>
            <person name="Andrianopoulos A."/>
        </authorList>
    </citation>
    <scope>NUCLEOTIDE SEQUENCE [LARGE SCALE GENOMIC DNA]</scope>
    <source>
        <strain evidence="3">ATCC 10500 / CBS 375.48 / QM 6759 / NRRL 1006</strain>
    </source>
</reference>
<dbReference type="InterPro" id="IPR002110">
    <property type="entry name" value="Ankyrin_rpt"/>
</dbReference>
<gene>
    <name evidence="2" type="ORF">TSTA_110800</name>
</gene>
<dbReference type="OrthoDB" id="539213at2759"/>
<name>B8MV11_TALSN</name>
<evidence type="ECO:0000313" key="3">
    <source>
        <dbReference type="Proteomes" id="UP000001745"/>
    </source>
</evidence>
<dbReference type="EMBL" id="EQ962661">
    <property type="protein sequence ID" value="EED11901.1"/>
    <property type="molecule type" value="Genomic_DNA"/>
</dbReference>
<dbReference type="AlphaFoldDB" id="B8MV11"/>
<feature type="compositionally biased region" description="Basic and acidic residues" evidence="1">
    <location>
        <begin position="496"/>
        <end position="506"/>
    </location>
</feature>
<dbReference type="Proteomes" id="UP000001745">
    <property type="component" value="Unassembled WGS sequence"/>
</dbReference>
<proteinExistence type="predicted"/>
<evidence type="ECO:0000313" key="2">
    <source>
        <dbReference type="EMBL" id="EED11901.1"/>
    </source>
</evidence>
<evidence type="ECO:0008006" key="4">
    <source>
        <dbReference type="Google" id="ProtNLM"/>
    </source>
</evidence>
<accession>B8MV11</accession>
<dbReference type="InterPro" id="IPR036770">
    <property type="entry name" value="Ankyrin_rpt-contain_sf"/>
</dbReference>
<dbReference type="RefSeq" id="XP_002488657.1">
    <property type="nucleotide sequence ID" value="XM_002488612.1"/>
</dbReference>
<dbReference type="SMART" id="SM00248">
    <property type="entry name" value="ANK"/>
    <property type="match status" value="3"/>
</dbReference>
<keyword evidence="3" id="KW-1185">Reference proteome</keyword>
<sequence>MSPQSQDHIGLKQVIKVAEELYANDAQIVAPSLHLPKLITDVAQRCNEKEIPEVVQDSYTLPGLWRDKKGYTLGTKLMSEGVIEWTEDLRSYMFQIDYNDLSLLGSGPGNLAQYTHNWSEHGNNALHFAARSGDINFAKVLGPSDDDPPNFQGKTALYLAIEYFDEDKKQFIDELLKDKNKSFGHAARVVQSATFISREGKSALELARNKGLSGLIETIQGCVKFLDEPEDGYWPTTKMLKFILNRGSLTKVTFREEDTFKEVKHAIETSNLELFQSCIDQYWATILGWKDPKHENTILHSLLQFQFNASRHFMAMIILDIAQREEKYKDFINRTNKYGETAEHIVIKMSLQVPYLELLHSRGSNIYATDNRDQYYMKNPREIAGSRKEPKHGELIKTKGKDKKSALELILSIKAPRQVKILVQIWPQLVTMLSEEDRKTVNEIWQLKLKHCEDEEVKPDKYWLEIVRRVGLRLIGPTGVLNRQQCQQRDSNCGRSKPESNSEAKKEVIQEVIATNRWGRQIRHPERYGYT</sequence>
<dbReference type="HOGENOM" id="CLU_513060_0_0_1"/>
<feature type="region of interest" description="Disordered" evidence="1">
    <location>
        <begin position="486"/>
        <end position="506"/>
    </location>
</feature>
<dbReference type="GeneID" id="8101452"/>
<protein>
    <recommendedName>
        <fullName evidence="4">Ankyrin repeat-containing protein</fullName>
    </recommendedName>
</protein>
<dbReference type="SUPFAM" id="SSF48403">
    <property type="entry name" value="Ankyrin repeat"/>
    <property type="match status" value="1"/>
</dbReference>
<dbReference type="VEuPathDB" id="FungiDB:TSTA_110800"/>
<dbReference type="Gene3D" id="1.25.40.20">
    <property type="entry name" value="Ankyrin repeat-containing domain"/>
    <property type="match status" value="1"/>
</dbReference>
<evidence type="ECO:0000256" key="1">
    <source>
        <dbReference type="SAM" id="MobiDB-lite"/>
    </source>
</evidence>
<dbReference type="PhylomeDB" id="B8MV11"/>
<dbReference type="InParanoid" id="B8MV11"/>
<organism evidence="2 3">
    <name type="scientific">Talaromyces stipitatus (strain ATCC 10500 / CBS 375.48 / QM 6759 / NRRL 1006)</name>
    <name type="common">Penicillium stipitatum</name>
    <dbReference type="NCBI Taxonomy" id="441959"/>
    <lineage>
        <taxon>Eukaryota</taxon>
        <taxon>Fungi</taxon>
        <taxon>Dikarya</taxon>
        <taxon>Ascomycota</taxon>
        <taxon>Pezizomycotina</taxon>
        <taxon>Eurotiomycetes</taxon>
        <taxon>Eurotiomycetidae</taxon>
        <taxon>Eurotiales</taxon>
        <taxon>Trichocomaceae</taxon>
        <taxon>Talaromyces</taxon>
        <taxon>Talaromyces sect. Talaromyces</taxon>
    </lineage>
</organism>